<reference evidence="1 2" key="1">
    <citation type="submission" date="2015-03" db="EMBL/GenBank/DDBJ databases">
        <authorList>
            <person name="Murphy D."/>
        </authorList>
    </citation>
    <scope>NUCLEOTIDE SEQUENCE [LARGE SCALE GENOMIC DNA]</scope>
    <source>
        <strain evidence="1 2">BR165/97</strain>
    </source>
</reference>
<sequence length="175" mass="19699">MNNIEELREHCEEMIAISRMQYAYIPASSIITLIDRIEKAEKERDDLLNQEFQQRLANAKYQLHMKDLAIHNIKASRMAQFKKRLAAAAEAALSAANEKLKGEQVPVAVIVLSKNWPDTGRKVIDYYIEKIQHLPVGTELFTAPQKPVVLSSSTVMSRAYVVQAIKAAGFTVEGE</sequence>
<gene>
    <name evidence="1" type="ORF">ERS008530_00676</name>
</gene>
<proteinExistence type="predicted"/>
<dbReference type="EMBL" id="CPZJ01000002">
    <property type="protein sequence ID" value="CNF20203.1"/>
    <property type="molecule type" value="Genomic_DNA"/>
</dbReference>
<protein>
    <submittedName>
        <fullName evidence="1">Phage-like protein</fullName>
    </submittedName>
</protein>
<evidence type="ECO:0000313" key="2">
    <source>
        <dbReference type="Proteomes" id="UP000038750"/>
    </source>
</evidence>
<name>A0A0T9LSG4_YERIN</name>
<organism evidence="1 2">
    <name type="scientific">Yersinia intermedia</name>
    <dbReference type="NCBI Taxonomy" id="631"/>
    <lineage>
        <taxon>Bacteria</taxon>
        <taxon>Pseudomonadati</taxon>
        <taxon>Pseudomonadota</taxon>
        <taxon>Gammaproteobacteria</taxon>
        <taxon>Enterobacterales</taxon>
        <taxon>Yersiniaceae</taxon>
        <taxon>Yersinia</taxon>
    </lineage>
</organism>
<accession>A0A0T9LSG4</accession>
<dbReference type="AlphaFoldDB" id="A0A0T9LSG4"/>
<evidence type="ECO:0000313" key="1">
    <source>
        <dbReference type="EMBL" id="CNF20203.1"/>
    </source>
</evidence>
<dbReference type="RefSeq" id="WP_050072808.1">
    <property type="nucleotide sequence ID" value="NZ_CPZJ01000002.1"/>
</dbReference>
<dbReference type="Proteomes" id="UP000038750">
    <property type="component" value="Unassembled WGS sequence"/>
</dbReference>